<dbReference type="AlphaFoldDB" id="A0A840UXT2"/>
<protein>
    <submittedName>
        <fullName evidence="1">HlyD family secretion protein</fullName>
    </submittedName>
</protein>
<gene>
    <name evidence="1" type="ORF">HNQ81_003382</name>
</gene>
<dbReference type="Proteomes" id="UP000539642">
    <property type="component" value="Unassembled WGS sequence"/>
</dbReference>
<evidence type="ECO:0000313" key="2">
    <source>
        <dbReference type="Proteomes" id="UP000539642"/>
    </source>
</evidence>
<reference evidence="1 2" key="1">
    <citation type="submission" date="2020-08" db="EMBL/GenBank/DDBJ databases">
        <title>Genomic Encyclopedia of Type Strains, Phase IV (KMG-IV): sequencing the most valuable type-strain genomes for metagenomic binning, comparative biology and taxonomic classification.</title>
        <authorList>
            <person name="Goeker M."/>
        </authorList>
    </citation>
    <scope>NUCLEOTIDE SEQUENCE [LARGE SCALE GENOMIC DNA]</scope>
    <source>
        <strain evidence="1 2">DSM 28570</strain>
    </source>
</reference>
<proteinExistence type="predicted"/>
<dbReference type="Gene3D" id="2.40.50.100">
    <property type="match status" value="1"/>
</dbReference>
<dbReference type="EMBL" id="JACHEO010000031">
    <property type="protein sequence ID" value="MBB5349626.1"/>
    <property type="molecule type" value="Genomic_DNA"/>
</dbReference>
<evidence type="ECO:0000313" key="1">
    <source>
        <dbReference type="EMBL" id="MBB5349626.1"/>
    </source>
</evidence>
<sequence length="325" mass="35371">MRYLKIIPLLLLIVAGTAWLLFSFVKAYRPTAEPLQGQIEAQQYAVASKVAGRIDRVLVRKGDTVKRGQLVFTLASPEIEARLAQARAGQDAAEALAAEAERGARRQQVAAARDQWQQAQAAAELTAKTFARLDALYRDGVLAEQKRDEAYAQMQAARHAAAAARQMFLMAEEGSREEEKAAAAGKARMAAGAVAEVEAVAADTTIVSRFDGEVSQVMLQSGELAPQGFPVVTVIDMADVWAVFQVREDELRRFGRGSEFAARIPALGEGTYRFRVSHVAALGDFAIWRSTQSGQDFDMRSFEVEARPVATIAGLRVGMSVLVDR</sequence>
<organism evidence="1 2">
    <name type="scientific">Desulfoprunum benzoelyticum</name>
    <dbReference type="NCBI Taxonomy" id="1506996"/>
    <lineage>
        <taxon>Bacteria</taxon>
        <taxon>Pseudomonadati</taxon>
        <taxon>Thermodesulfobacteriota</taxon>
        <taxon>Desulfobulbia</taxon>
        <taxon>Desulfobulbales</taxon>
        <taxon>Desulfobulbaceae</taxon>
        <taxon>Desulfoprunum</taxon>
    </lineage>
</organism>
<name>A0A840UXT2_9BACT</name>
<dbReference type="PANTHER" id="PTHR30438:SF1">
    <property type="entry name" value="36 KDA ANTIGEN"/>
    <property type="match status" value="1"/>
</dbReference>
<dbReference type="Gene3D" id="1.10.287.470">
    <property type="entry name" value="Helix hairpin bin"/>
    <property type="match status" value="1"/>
</dbReference>
<dbReference type="RefSeq" id="WP_183352414.1">
    <property type="nucleotide sequence ID" value="NZ_JACHEO010000031.1"/>
</dbReference>
<accession>A0A840UXT2</accession>
<keyword evidence="2" id="KW-1185">Reference proteome</keyword>
<dbReference type="PANTHER" id="PTHR30438">
    <property type="entry name" value="36 KDA ANTIGEN-RELATED"/>
    <property type="match status" value="1"/>
</dbReference>
<dbReference type="Gene3D" id="2.40.30.170">
    <property type="match status" value="1"/>
</dbReference>
<dbReference type="SUPFAM" id="SSF111369">
    <property type="entry name" value="HlyD-like secretion proteins"/>
    <property type="match status" value="1"/>
</dbReference>
<comment type="caution">
    <text evidence="1">The sequence shown here is derived from an EMBL/GenBank/DDBJ whole genome shotgun (WGS) entry which is preliminary data.</text>
</comment>